<dbReference type="STRING" id="1120996.SAMN02746066_03244"/>
<keyword evidence="1" id="KW-0238">DNA-binding</keyword>
<dbReference type="AlphaFoldDB" id="A0A1M7LG47"/>
<evidence type="ECO:0000259" key="2">
    <source>
        <dbReference type="PROSITE" id="PS50943"/>
    </source>
</evidence>
<dbReference type="PROSITE" id="PS50943">
    <property type="entry name" value="HTH_CROC1"/>
    <property type="match status" value="1"/>
</dbReference>
<dbReference type="SMART" id="SM00530">
    <property type="entry name" value="HTH_XRE"/>
    <property type="match status" value="1"/>
</dbReference>
<accession>A0A1M7LG47</accession>
<proteinExistence type="predicted"/>
<dbReference type="RefSeq" id="WP_073289447.1">
    <property type="nucleotide sequence ID" value="NZ_FRCP01000016.1"/>
</dbReference>
<feature type="domain" description="HTH cro/C1-type" evidence="2">
    <location>
        <begin position="5"/>
        <end position="59"/>
    </location>
</feature>
<protein>
    <submittedName>
        <fullName evidence="3">Helix-turn-helix</fullName>
    </submittedName>
</protein>
<dbReference type="InterPro" id="IPR010982">
    <property type="entry name" value="Lambda_DNA-bd_dom_sf"/>
</dbReference>
<dbReference type="InterPro" id="IPR050807">
    <property type="entry name" value="TransReg_Diox_bact_type"/>
</dbReference>
<dbReference type="InterPro" id="IPR001387">
    <property type="entry name" value="Cro/C1-type_HTH"/>
</dbReference>
<name>A0A1M7LG47_9FIRM</name>
<evidence type="ECO:0000313" key="3">
    <source>
        <dbReference type="EMBL" id="SHM77018.1"/>
    </source>
</evidence>
<dbReference type="Proteomes" id="UP000184038">
    <property type="component" value="Unassembled WGS sequence"/>
</dbReference>
<dbReference type="Gene3D" id="1.10.260.40">
    <property type="entry name" value="lambda repressor-like DNA-binding domains"/>
    <property type="match status" value="1"/>
</dbReference>
<keyword evidence="4" id="KW-1185">Reference proteome</keyword>
<dbReference type="GO" id="GO:0003700">
    <property type="term" value="F:DNA-binding transcription factor activity"/>
    <property type="evidence" value="ECO:0007669"/>
    <property type="project" value="TreeGrafter"/>
</dbReference>
<organism evidence="3 4">
    <name type="scientific">Anaerosporobacter mobilis DSM 15930</name>
    <dbReference type="NCBI Taxonomy" id="1120996"/>
    <lineage>
        <taxon>Bacteria</taxon>
        <taxon>Bacillati</taxon>
        <taxon>Bacillota</taxon>
        <taxon>Clostridia</taxon>
        <taxon>Lachnospirales</taxon>
        <taxon>Lachnospiraceae</taxon>
        <taxon>Anaerosporobacter</taxon>
    </lineage>
</organism>
<evidence type="ECO:0000256" key="1">
    <source>
        <dbReference type="ARBA" id="ARBA00023125"/>
    </source>
</evidence>
<reference evidence="3 4" key="1">
    <citation type="submission" date="2016-11" db="EMBL/GenBank/DDBJ databases">
        <authorList>
            <person name="Jaros S."/>
            <person name="Januszkiewicz K."/>
            <person name="Wedrychowicz H."/>
        </authorList>
    </citation>
    <scope>NUCLEOTIDE SEQUENCE [LARGE SCALE GENOMIC DNA]</scope>
    <source>
        <strain evidence="3 4">DSM 15930</strain>
    </source>
</reference>
<dbReference type="Pfam" id="PF01381">
    <property type="entry name" value="HTH_3"/>
    <property type="match status" value="1"/>
</dbReference>
<dbReference type="CDD" id="cd00093">
    <property type="entry name" value="HTH_XRE"/>
    <property type="match status" value="1"/>
</dbReference>
<dbReference type="GO" id="GO:0003677">
    <property type="term" value="F:DNA binding"/>
    <property type="evidence" value="ECO:0007669"/>
    <property type="project" value="UniProtKB-KW"/>
</dbReference>
<dbReference type="PANTHER" id="PTHR46797:SF1">
    <property type="entry name" value="METHYLPHOSPHONATE SYNTHASE"/>
    <property type="match status" value="1"/>
</dbReference>
<dbReference type="EMBL" id="FRCP01000016">
    <property type="protein sequence ID" value="SHM77018.1"/>
    <property type="molecule type" value="Genomic_DNA"/>
</dbReference>
<dbReference type="GO" id="GO:0005829">
    <property type="term" value="C:cytosol"/>
    <property type="evidence" value="ECO:0007669"/>
    <property type="project" value="TreeGrafter"/>
</dbReference>
<evidence type="ECO:0000313" key="4">
    <source>
        <dbReference type="Proteomes" id="UP000184038"/>
    </source>
</evidence>
<dbReference type="PANTHER" id="PTHR46797">
    <property type="entry name" value="HTH-TYPE TRANSCRIPTIONAL REGULATOR"/>
    <property type="match status" value="1"/>
</dbReference>
<sequence>MQIYLREKRLERGMSMKELAKRSGISKGTISKIENKEMTPGLNIVAKLCLAMKLEINELVDIHK</sequence>
<dbReference type="SUPFAM" id="SSF47413">
    <property type="entry name" value="lambda repressor-like DNA-binding domains"/>
    <property type="match status" value="1"/>
</dbReference>
<gene>
    <name evidence="3" type="ORF">SAMN02746066_03244</name>
</gene>